<proteinExistence type="inferred from homology"/>
<evidence type="ECO:0000313" key="9">
    <source>
        <dbReference type="EMBL" id="KDQ06786.1"/>
    </source>
</evidence>
<keyword evidence="5" id="KW-0687">Ribonucleoprotein</keyword>
<dbReference type="PANTHER" id="PTHR21183">
    <property type="entry name" value="RIBOSOMAL PROTEIN L47, MITOCHONDRIAL-RELATED"/>
    <property type="match status" value="1"/>
</dbReference>
<keyword evidence="10" id="KW-1185">Reference proteome</keyword>
<dbReference type="EMBL" id="KL198123">
    <property type="protein sequence ID" value="KDQ06786.1"/>
    <property type="molecule type" value="Genomic_DNA"/>
</dbReference>
<accession>A0A067M5E7</accession>
<evidence type="ECO:0000256" key="2">
    <source>
        <dbReference type="ARBA" id="ARBA00009254"/>
    </source>
</evidence>
<dbReference type="OrthoDB" id="270763at2759"/>
<dbReference type="PANTHER" id="PTHR21183:SF18">
    <property type="entry name" value="LARGE RIBOSOMAL SUBUNIT PROTEIN UL29M"/>
    <property type="match status" value="1"/>
</dbReference>
<evidence type="ECO:0000256" key="8">
    <source>
        <dbReference type="SAM" id="MobiDB-lite"/>
    </source>
</evidence>
<dbReference type="Proteomes" id="UP000027195">
    <property type="component" value="Unassembled WGS sequence"/>
</dbReference>
<evidence type="ECO:0000256" key="4">
    <source>
        <dbReference type="ARBA" id="ARBA00023128"/>
    </source>
</evidence>
<dbReference type="Pfam" id="PF06984">
    <property type="entry name" value="MRP-L47"/>
    <property type="match status" value="1"/>
</dbReference>
<dbReference type="InParanoid" id="A0A067M5E7"/>
<keyword evidence="4" id="KW-0496">Mitochondrion</keyword>
<dbReference type="GO" id="GO:0003735">
    <property type="term" value="F:structural constituent of ribosome"/>
    <property type="evidence" value="ECO:0007669"/>
    <property type="project" value="InterPro"/>
</dbReference>
<feature type="compositionally biased region" description="Low complexity" evidence="8">
    <location>
        <begin position="31"/>
        <end position="41"/>
    </location>
</feature>
<evidence type="ECO:0000256" key="7">
    <source>
        <dbReference type="ARBA" id="ARBA00035399"/>
    </source>
</evidence>
<comment type="similarity">
    <text evidence="2">Belongs to the universal ribosomal protein uL29 family.</text>
</comment>
<sequence>MQSLLRPRSTISHAPFRATLTARVLTRSLATTTTTTTTTSTPQVQDTVSLTPRTSLEPLEPSSSEGVEEEEKGPAPWRKAPSATPQKNNPPGPLRPNHRVPVDPNHGLWAFFRKVQESNSGEVYRALTPSNRRLDRSGRSWTAAELRRKSFKDLHTLWYVLLRERNLLATQKHEAMRLGADYGRHTSIIPRTHRVSKSMARIKGVLNERRLAYEAAVELYRTQPQGEGIPVLENIYEELSEVEVEPEVKVEVKDEKLA</sequence>
<evidence type="ECO:0000256" key="5">
    <source>
        <dbReference type="ARBA" id="ARBA00023274"/>
    </source>
</evidence>
<dbReference type="AlphaFoldDB" id="A0A067M5E7"/>
<evidence type="ECO:0000256" key="6">
    <source>
        <dbReference type="ARBA" id="ARBA00035289"/>
    </source>
</evidence>
<dbReference type="STRING" id="930990.A0A067M5E7"/>
<evidence type="ECO:0000313" key="10">
    <source>
        <dbReference type="Proteomes" id="UP000027195"/>
    </source>
</evidence>
<feature type="region of interest" description="Disordered" evidence="8">
    <location>
        <begin position="31"/>
        <end position="99"/>
    </location>
</feature>
<keyword evidence="3" id="KW-0689">Ribosomal protein</keyword>
<dbReference type="Gene3D" id="6.10.330.20">
    <property type="match status" value="1"/>
</dbReference>
<name>A0A067M5E7_BOTB1</name>
<dbReference type="InterPro" id="IPR010729">
    <property type="entry name" value="Ribosomal_uL29_mit"/>
</dbReference>
<reference evidence="10" key="1">
    <citation type="journal article" date="2014" name="Proc. Natl. Acad. Sci. U.S.A.">
        <title>Extensive sampling of basidiomycete genomes demonstrates inadequacy of the white-rot/brown-rot paradigm for wood decay fungi.</title>
        <authorList>
            <person name="Riley R."/>
            <person name="Salamov A.A."/>
            <person name="Brown D.W."/>
            <person name="Nagy L.G."/>
            <person name="Floudas D."/>
            <person name="Held B.W."/>
            <person name="Levasseur A."/>
            <person name="Lombard V."/>
            <person name="Morin E."/>
            <person name="Otillar R."/>
            <person name="Lindquist E.A."/>
            <person name="Sun H."/>
            <person name="LaButti K.M."/>
            <person name="Schmutz J."/>
            <person name="Jabbour D."/>
            <person name="Luo H."/>
            <person name="Baker S.E."/>
            <person name="Pisabarro A.G."/>
            <person name="Walton J.D."/>
            <person name="Blanchette R.A."/>
            <person name="Henrissat B."/>
            <person name="Martin F."/>
            <person name="Cullen D."/>
            <person name="Hibbett D.S."/>
            <person name="Grigoriev I.V."/>
        </authorList>
    </citation>
    <scope>NUCLEOTIDE SEQUENCE [LARGE SCALE GENOMIC DNA]</scope>
    <source>
        <strain evidence="10">FD-172 SS1</strain>
    </source>
</reference>
<feature type="compositionally biased region" description="Polar residues" evidence="8">
    <location>
        <begin position="42"/>
        <end position="54"/>
    </location>
</feature>
<dbReference type="GO" id="GO:0032543">
    <property type="term" value="P:mitochondrial translation"/>
    <property type="evidence" value="ECO:0007669"/>
    <property type="project" value="TreeGrafter"/>
</dbReference>
<evidence type="ECO:0000256" key="3">
    <source>
        <dbReference type="ARBA" id="ARBA00022980"/>
    </source>
</evidence>
<gene>
    <name evidence="9" type="ORF">BOTBODRAFT_49175</name>
</gene>
<comment type="subcellular location">
    <subcellularLocation>
        <location evidence="1">Mitochondrion</location>
    </subcellularLocation>
</comment>
<dbReference type="InterPro" id="IPR038340">
    <property type="entry name" value="MRP-L47_sf"/>
</dbReference>
<feature type="compositionally biased region" description="Low complexity" evidence="8">
    <location>
        <begin position="55"/>
        <end position="65"/>
    </location>
</feature>
<dbReference type="HOGENOM" id="CLU_1077649_0_0_1"/>
<dbReference type="GO" id="GO:0005762">
    <property type="term" value="C:mitochondrial large ribosomal subunit"/>
    <property type="evidence" value="ECO:0007669"/>
    <property type="project" value="TreeGrafter"/>
</dbReference>
<evidence type="ECO:0000256" key="1">
    <source>
        <dbReference type="ARBA" id="ARBA00004173"/>
    </source>
</evidence>
<organism evidence="9 10">
    <name type="scientific">Botryobasidium botryosum (strain FD-172 SS1)</name>
    <dbReference type="NCBI Taxonomy" id="930990"/>
    <lineage>
        <taxon>Eukaryota</taxon>
        <taxon>Fungi</taxon>
        <taxon>Dikarya</taxon>
        <taxon>Basidiomycota</taxon>
        <taxon>Agaricomycotina</taxon>
        <taxon>Agaricomycetes</taxon>
        <taxon>Cantharellales</taxon>
        <taxon>Botryobasidiaceae</taxon>
        <taxon>Botryobasidium</taxon>
    </lineage>
</organism>
<protein>
    <recommendedName>
        <fullName evidence="6">Large ribosomal subunit protein uL29m</fullName>
    </recommendedName>
    <alternativeName>
        <fullName evidence="7">54S ribosomal protein L4, mitochondrial</fullName>
    </alternativeName>
</protein>